<dbReference type="SUPFAM" id="SSF54843">
    <property type="entry name" value="Ribosomal protein L22"/>
    <property type="match status" value="1"/>
</dbReference>
<dbReference type="HAMAP" id="MF_01331_B">
    <property type="entry name" value="Ribosomal_uL22_B"/>
    <property type="match status" value="1"/>
</dbReference>
<evidence type="ECO:0000256" key="9">
    <source>
        <dbReference type="RuleBase" id="RU004006"/>
    </source>
</evidence>
<gene>
    <name evidence="7" type="primary">rplV</name>
    <name evidence="11" type="ORF">DHM44_10310</name>
</gene>
<dbReference type="EMBL" id="DPPF01000221">
    <property type="protein sequence ID" value="HCW94059.1"/>
    <property type="molecule type" value="Genomic_DNA"/>
</dbReference>
<protein>
    <recommendedName>
        <fullName evidence="6 7">Large ribosomal subunit protein uL22</fullName>
    </recommendedName>
</protein>
<dbReference type="InterPro" id="IPR005727">
    <property type="entry name" value="Ribosomal_uL22_bac/chlpt-type"/>
</dbReference>
<dbReference type="Pfam" id="PF00237">
    <property type="entry name" value="Ribosomal_L22"/>
    <property type="match status" value="1"/>
</dbReference>
<dbReference type="InterPro" id="IPR001063">
    <property type="entry name" value="Ribosomal_uL22"/>
</dbReference>
<evidence type="ECO:0000256" key="4">
    <source>
        <dbReference type="ARBA" id="ARBA00022980"/>
    </source>
</evidence>
<evidence type="ECO:0000313" key="11">
    <source>
        <dbReference type="EMBL" id="HCW94059.1"/>
    </source>
</evidence>
<evidence type="ECO:0000256" key="10">
    <source>
        <dbReference type="RuleBase" id="RU004008"/>
    </source>
</evidence>
<dbReference type="PANTHER" id="PTHR13501:SF8">
    <property type="entry name" value="LARGE RIBOSOMAL SUBUNIT PROTEIN UL22M"/>
    <property type="match status" value="1"/>
</dbReference>
<comment type="caution">
    <text evidence="11">The sequence shown here is derived from an EMBL/GenBank/DDBJ whole genome shotgun (WGS) entry which is preliminary data.</text>
</comment>
<reference evidence="11 12" key="1">
    <citation type="journal article" date="2018" name="Nat. Biotechnol.">
        <title>A standardized bacterial taxonomy based on genome phylogeny substantially revises the tree of life.</title>
        <authorList>
            <person name="Parks D.H."/>
            <person name="Chuvochina M."/>
            <person name="Waite D.W."/>
            <person name="Rinke C."/>
            <person name="Skarshewski A."/>
            <person name="Chaumeil P.A."/>
            <person name="Hugenholtz P."/>
        </authorList>
    </citation>
    <scope>NUCLEOTIDE SEQUENCE [LARGE SCALE GENOMIC DNA]</scope>
    <source>
        <strain evidence="11">UBA8672</strain>
    </source>
</reference>
<dbReference type="Proteomes" id="UP000262325">
    <property type="component" value="Unassembled WGS sequence"/>
</dbReference>
<dbReference type="GO" id="GO:0003735">
    <property type="term" value="F:structural constituent of ribosome"/>
    <property type="evidence" value="ECO:0007669"/>
    <property type="project" value="InterPro"/>
</dbReference>
<dbReference type="PROSITE" id="PS00464">
    <property type="entry name" value="RIBOSOMAL_L22"/>
    <property type="match status" value="1"/>
</dbReference>
<dbReference type="CDD" id="cd00336">
    <property type="entry name" value="Ribosomal_L22"/>
    <property type="match status" value="1"/>
</dbReference>
<evidence type="ECO:0000256" key="8">
    <source>
        <dbReference type="RuleBase" id="RU004005"/>
    </source>
</evidence>
<evidence type="ECO:0000256" key="2">
    <source>
        <dbReference type="ARBA" id="ARBA00022730"/>
    </source>
</evidence>
<dbReference type="Gene3D" id="3.90.470.10">
    <property type="entry name" value="Ribosomal protein L22/L17"/>
    <property type="match status" value="1"/>
</dbReference>
<organism evidence="11 12">
    <name type="scientific">Flexistipes sinusarabici</name>
    <dbReference type="NCBI Taxonomy" id="2352"/>
    <lineage>
        <taxon>Bacteria</taxon>
        <taxon>Pseudomonadati</taxon>
        <taxon>Deferribacterota</taxon>
        <taxon>Deferribacteres</taxon>
        <taxon>Deferribacterales</taxon>
        <taxon>Flexistipitaceae</taxon>
        <taxon>Flexistipes</taxon>
    </lineage>
</organism>
<dbReference type="AlphaFoldDB" id="A0A3D5QFM3"/>
<evidence type="ECO:0000256" key="5">
    <source>
        <dbReference type="ARBA" id="ARBA00023274"/>
    </source>
</evidence>
<dbReference type="GO" id="GO:0019843">
    <property type="term" value="F:rRNA binding"/>
    <property type="evidence" value="ECO:0007669"/>
    <property type="project" value="UniProtKB-UniRule"/>
</dbReference>
<evidence type="ECO:0000256" key="7">
    <source>
        <dbReference type="HAMAP-Rule" id="MF_01331"/>
    </source>
</evidence>
<name>A0A3D5QFM3_FLESI</name>
<comment type="similarity">
    <text evidence="1 7 8">Belongs to the universal ribosomal protein uL22 family.</text>
</comment>
<comment type="function">
    <text evidence="7 10">This protein binds specifically to 23S rRNA; its binding is stimulated by other ribosomal proteins, e.g., L4, L17, and L20. It is important during the early stages of 50S assembly. It makes multiple contacts with different domains of the 23S rRNA in the assembled 50S subunit and ribosome.</text>
</comment>
<keyword evidence="4 7" id="KW-0689">Ribosomal protein</keyword>
<dbReference type="InterPro" id="IPR047867">
    <property type="entry name" value="Ribosomal_uL22_bac/org-type"/>
</dbReference>
<dbReference type="OMA" id="KRIQPRA"/>
<proteinExistence type="inferred from homology"/>
<dbReference type="InterPro" id="IPR018260">
    <property type="entry name" value="Ribosomal_uL22_CS"/>
</dbReference>
<keyword evidence="5 7" id="KW-0687">Ribonucleoprotein</keyword>
<dbReference type="GO" id="GO:0022625">
    <property type="term" value="C:cytosolic large ribosomal subunit"/>
    <property type="evidence" value="ECO:0007669"/>
    <property type="project" value="TreeGrafter"/>
</dbReference>
<keyword evidence="3 7" id="KW-0694">RNA-binding</keyword>
<evidence type="ECO:0000256" key="3">
    <source>
        <dbReference type="ARBA" id="ARBA00022884"/>
    </source>
</evidence>
<accession>A0A3D5QFM3</accession>
<dbReference type="NCBIfam" id="TIGR01044">
    <property type="entry name" value="rplV_bact"/>
    <property type="match status" value="1"/>
</dbReference>
<evidence type="ECO:0000256" key="6">
    <source>
        <dbReference type="ARBA" id="ARBA00035207"/>
    </source>
</evidence>
<sequence length="110" mass="12156">MDVQAKGRYVRVSPRKARLVADLVRGKSAEAAIDILNFTPKKAAKDITKVIKSAVSNAEENHGVRDVSGLKIKEIKVDGGPILKRYMPRAYGRATMIRKRTSHITVVLSE</sequence>
<dbReference type="RefSeq" id="WP_013885665.1">
    <property type="nucleotide sequence ID" value="NZ_JAAZVV010000100.1"/>
</dbReference>
<keyword evidence="2 7" id="KW-0699">rRNA-binding</keyword>
<comment type="subunit">
    <text evidence="7 9">Part of the 50S ribosomal subunit.</text>
</comment>
<dbReference type="PANTHER" id="PTHR13501">
    <property type="entry name" value="CHLOROPLAST 50S RIBOSOMAL PROTEIN L22-RELATED"/>
    <property type="match status" value="1"/>
</dbReference>
<dbReference type="GO" id="GO:0006412">
    <property type="term" value="P:translation"/>
    <property type="evidence" value="ECO:0007669"/>
    <property type="project" value="UniProtKB-UniRule"/>
</dbReference>
<evidence type="ECO:0000256" key="1">
    <source>
        <dbReference type="ARBA" id="ARBA00009451"/>
    </source>
</evidence>
<comment type="function">
    <text evidence="7">The globular domain of the protein is located near the polypeptide exit tunnel on the outside of the subunit, while an extended beta-hairpin is found that lines the wall of the exit tunnel in the center of the 70S ribosome.</text>
</comment>
<evidence type="ECO:0000313" key="12">
    <source>
        <dbReference type="Proteomes" id="UP000262325"/>
    </source>
</evidence>
<dbReference type="InterPro" id="IPR036394">
    <property type="entry name" value="Ribosomal_uL22_sf"/>
</dbReference>